<keyword evidence="3" id="KW-0805">Transcription regulation</keyword>
<dbReference type="EMBL" id="KN823056">
    <property type="protein sequence ID" value="KIO24679.1"/>
    <property type="molecule type" value="Genomic_DNA"/>
</dbReference>
<dbReference type="InterPro" id="IPR024318">
    <property type="entry name" value="Nro1/ETT1"/>
</dbReference>
<evidence type="ECO:0000313" key="8">
    <source>
        <dbReference type="Proteomes" id="UP000054248"/>
    </source>
</evidence>
<name>A0A0C3QGL6_9AGAM</name>
<keyword evidence="5" id="KW-0539">Nucleus</keyword>
<dbReference type="AlphaFoldDB" id="A0A0C3QGL6"/>
<evidence type="ECO:0000256" key="4">
    <source>
        <dbReference type="ARBA" id="ARBA00023163"/>
    </source>
</evidence>
<evidence type="ECO:0000313" key="7">
    <source>
        <dbReference type="EMBL" id="KIO24679.1"/>
    </source>
</evidence>
<feature type="compositionally biased region" description="Basic residues" evidence="6">
    <location>
        <begin position="8"/>
        <end position="22"/>
    </location>
</feature>
<gene>
    <name evidence="7" type="ORF">M407DRAFT_244351</name>
</gene>
<feature type="region of interest" description="Disordered" evidence="6">
    <location>
        <begin position="196"/>
        <end position="215"/>
    </location>
</feature>
<accession>A0A0C3QGL6</accession>
<dbReference type="GO" id="GO:0005634">
    <property type="term" value="C:nucleus"/>
    <property type="evidence" value="ECO:0007669"/>
    <property type="project" value="UniProtKB-SubCell"/>
</dbReference>
<proteinExistence type="inferred from homology"/>
<reference evidence="8" key="2">
    <citation type="submission" date="2015-01" db="EMBL/GenBank/DDBJ databases">
        <title>Evolutionary Origins and Diversification of the Mycorrhizal Mutualists.</title>
        <authorList>
            <consortium name="DOE Joint Genome Institute"/>
            <consortium name="Mycorrhizal Genomics Consortium"/>
            <person name="Kohler A."/>
            <person name="Kuo A."/>
            <person name="Nagy L.G."/>
            <person name="Floudas D."/>
            <person name="Copeland A."/>
            <person name="Barry K.W."/>
            <person name="Cichocki N."/>
            <person name="Veneault-Fourrey C."/>
            <person name="LaButti K."/>
            <person name="Lindquist E.A."/>
            <person name="Lipzen A."/>
            <person name="Lundell T."/>
            <person name="Morin E."/>
            <person name="Murat C."/>
            <person name="Riley R."/>
            <person name="Ohm R."/>
            <person name="Sun H."/>
            <person name="Tunlid A."/>
            <person name="Henrissat B."/>
            <person name="Grigoriev I.V."/>
            <person name="Hibbett D.S."/>
            <person name="Martin F."/>
        </authorList>
    </citation>
    <scope>NUCLEOTIDE SEQUENCE [LARGE SCALE GENOMIC DNA]</scope>
    <source>
        <strain evidence="8">MUT 4182</strain>
    </source>
</reference>
<dbReference type="PANTHER" id="PTHR28290:SF1">
    <property type="entry name" value="ENHANCER OF TRANSLATION TERMINATION 1"/>
    <property type="match status" value="1"/>
</dbReference>
<comment type="similarity">
    <text evidence="2">Belongs to the ETT1 family.</text>
</comment>
<comment type="subcellular location">
    <subcellularLocation>
        <location evidence="1">Nucleus</location>
    </subcellularLocation>
</comment>
<evidence type="ECO:0000256" key="3">
    <source>
        <dbReference type="ARBA" id="ARBA00023015"/>
    </source>
</evidence>
<organism evidence="7 8">
    <name type="scientific">Tulasnella calospora MUT 4182</name>
    <dbReference type="NCBI Taxonomy" id="1051891"/>
    <lineage>
        <taxon>Eukaryota</taxon>
        <taxon>Fungi</taxon>
        <taxon>Dikarya</taxon>
        <taxon>Basidiomycota</taxon>
        <taxon>Agaricomycotina</taxon>
        <taxon>Agaricomycetes</taxon>
        <taxon>Cantharellales</taxon>
        <taxon>Tulasnellaceae</taxon>
        <taxon>Tulasnella</taxon>
    </lineage>
</organism>
<evidence type="ECO:0000256" key="6">
    <source>
        <dbReference type="SAM" id="MobiDB-lite"/>
    </source>
</evidence>
<dbReference type="Proteomes" id="UP000054248">
    <property type="component" value="Unassembled WGS sequence"/>
</dbReference>
<dbReference type="Pfam" id="PF12753">
    <property type="entry name" value="Nro1"/>
    <property type="match status" value="1"/>
</dbReference>
<feature type="compositionally biased region" description="Acidic residues" evidence="6">
    <location>
        <begin position="197"/>
        <end position="213"/>
    </location>
</feature>
<dbReference type="STRING" id="1051891.A0A0C3QGL6"/>
<evidence type="ECO:0000256" key="2">
    <source>
        <dbReference type="ARBA" id="ARBA00007273"/>
    </source>
</evidence>
<keyword evidence="8" id="KW-1185">Reference proteome</keyword>
<evidence type="ECO:0008006" key="9">
    <source>
        <dbReference type="Google" id="ProtNLM"/>
    </source>
</evidence>
<dbReference type="GO" id="GO:2000640">
    <property type="term" value="P:positive regulation of SREBP signaling pathway"/>
    <property type="evidence" value="ECO:0007669"/>
    <property type="project" value="TreeGrafter"/>
</dbReference>
<protein>
    <recommendedName>
        <fullName evidence="9">Enhancer of translation termination 1</fullName>
    </recommendedName>
</protein>
<dbReference type="HOGENOM" id="CLU_642735_0_0_1"/>
<keyword evidence="4" id="KW-0804">Transcription</keyword>
<evidence type="ECO:0000256" key="5">
    <source>
        <dbReference type="ARBA" id="ARBA00023242"/>
    </source>
</evidence>
<dbReference type="OrthoDB" id="3204217at2759"/>
<feature type="region of interest" description="Disordered" evidence="6">
    <location>
        <begin position="1"/>
        <end position="50"/>
    </location>
</feature>
<dbReference type="PANTHER" id="PTHR28290">
    <property type="entry name" value="ENHANCER OF TRANSLATION TERMINATION 1"/>
    <property type="match status" value="1"/>
</dbReference>
<feature type="compositionally biased region" description="Basic and acidic residues" evidence="6">
    <location>
        <begin position="23"/>
        <end position="43"/>
    </location>
</feature>
<reference evidence="7 8" key="1">
    <citation type="submission" date="2014-04" db="EMBL/GenBank/DDBJ databases">
        <authorList>
            <consortium name="DOE Joint Genome Institute"/>
            <person name="Kuo A."/>
            <person name="Girlanda M."/>
            <person name="Perotto S."/>
            <person name="Kohler A."/>
            <person name="Nagy L.G."/>
            <person name="Floudas D."/>
            <person name="Copeland A."/>
            <person name="Barry K.W."/>
            <person name="Cichocki N."/>
            <person name="Veneault-Fourrey C."/>
            <person name="LaButti K."/>
            <person name="Lindquist E.A."/>
            <person name="Lipzen A."/>
            <person name="Lundell T."/>
            <person name="Morin E."/>
            <person name="Murat C."/>
            <person name="Sun H."/>
            <person name="Tunlid A."/>
            <person name="Henrissat B."/>
            <person name="Grigoriev I.V."/>
            <person name="Hibbett D.S."/>
            <person name="Martin F."/>
            <person name="Nordberg H.P."/>
            <person name="Cantor M.N."/>
            <person name="Hua S.X."/>
        </authorList>
    </citation>
    <scope>NUCLEOTIDE SEQUENCE [LARGE SCALE GENOMIC DNA]</scope>
    <source>
        <strain evidence="7 8">MUT 4182</strain>
    </source>
</reference>
<sequence>MSESASKSPKRPRGLLKSKKAGKAAEDDGGRSSKRLKTDHDAGDAEVSVDSAEKLDVTLEDWEDLKELFENSLEALEGENPLVAAPPLLRGILHECDRFIRHHPDPTTVYESSQDSKLAFAAIHGSALFYMARIISVQPDIASAGEPQNSSSWFEAALKIFESATEGRDNKTTATELDRTWRARLEFTWGLAILEKQDEEADEGKDGENGEEENAQKIDSAASHFSKGVKHLAVPLSGDDSAPKARTPLRPAQTLITAADALYAACQEISDEPEQARKWYNSILETLLTSQFDNSSATTEDERAELALLRGKCWSAIATSHAEECEEGLAEEDETAWNSEAATAGREAFNKAINLFRGVLKASNQKERDEESEAETLLGEALLSLGNLTEDEKAREKLYSEAKEYGVDVDAMDE</sequence>
<evidence type="ECO:0000256" key="1">
    <source>
        <dbReference type="ARBA" id="ARBA00004123"/>
    </source>
</evidence>